<dbReference type="GO" id="GO:0004674">
    <property type="term" value="F:protein serine/threonine kinase activity"/>
    <property type="evidence" value="ECO:0007669"/>
    <property type="project" value="UniProtKB-KW"/>
</dbReference>
<dbReference type="FunFam" id="3.30.200.20:FF:000315">
    <property type="entry name" value="Calcium-dependent protein kinase 3"/>
    <property type="match status" value="1"/>
</dbReference>
<evidence type="ECO:0000256" key="11">
    <source>
        <dbReference type="ARBA" id="ARBA00024334"/>
    </source>
</evidence>
<keyword evidence="7" id="KW-0547">Nucleotide-binding</keyword>
<evidence type="ECO:0000256" key="3">
    <source>
        <dbReference type="ARBA" id="ARBA00022527"/>
    </source>
</evidence>
<dbReference type="PROSITE" id="PS50011">
    <property type="entry name" value="PROTEIN_KINASE_DOM"/>
    <property type="match status" value="1"/>
</dbReference>
<comment type="cofactor">
    <cofactor evidence="1">
        <name>Mg(2+)</name>
        <dbReference type="ChEBI" id="CHEBI:18420"/>
    </cofactor>
</comment>
<evidence type="ECO:0000256" key="2">
    <source>
        <dbReference type="ARBA" id="ARBA00012513"/>
    </source>
</evidence>
<feature type="domain" description="EF-hand" evidence="16">
    <location>
        <begin position="1446"/>
        <end position="1481"/>
    </location>
</feature>
<evidence type="ECO:0000256" key="13">
    <source>
        <dbReference type="ARBA" id="ARBA00048679"/>
    </source>
</evidence>
<feature type="compositionally biased region" description="Basic and acidic residues" evidence="14">
    <location>
        <begin position="17"/>
        <end position="29"/>
    </location>
</feature>
<keyword evidence="5" id="KW-0479">Metal-binding</keyword>
<feature type="compositionally biased region" description="Acidic residues" evidence="14">
    <location>
        <begin position="314"/>
        <end position="325"/>
    </location>
</feature>
<dbReference type="Proteomes" id="UP000195521">
    <property type="component" value="Unassembled WGS sequence"/>
</dbReference>
<dbReference type="SUPFAM" id="SSF56112">
    <property type="entry name" value="Protein kinase-like (PK-like)"/>
    <property type="match status" value="1"/>
</dbReference>
<dbReference type="EC" id="2.7.11.1" evidence="2"/>
<evidence type="ECO:0000313" key="18">
    <source>
        <dbReference type="Proteomes" id="UP000195521"/>
    </source>
</evidence>
<dbReference type="Pfam" id="PF13499">
    <property type="entry name" value="EF-hand_7"/>
    <property type="match status" value="1"/>
</dbReference>
<evidence type="ECO:0000259" key="15">
    <source>
        <dbReference type="PROSITE" id="PS50011"/>
    </source>
</evidence>
<dbReference type="Pfam" id="PF13202">
    <property type="entry name" value="EF-hand_5"/>
    <property type="match status" value="1"/>
</dbReference>
<keyword evidence="10" id="KW-0067">ATP-binding</keyword>
<evidence type="ECO:0000256" key="10">
    <source>
        <dbReference type="ARBA" id="ARBA00022840"/>
    </source>
</evidence>
<feature type="compositionally biased region" description="Basic and acidic residues" evidence="14">
    <location>
        <begin position="681"/>
        <end position="690"/>
    </location>
</feature>
<evidence type="ECO:0000256" key="6">
    <source>
        <dbReference type="ARBA" id="ARBA00022737"/>
    </source>
</evidence>
<dbReference type="InterPro" id="IPR011009">
    <property type="entry name" value="Kinase-like_dom_sf"/>
</dbReference>
<dbReference type="GO" id="GO:0005509">
    <property type="term" value="F:calcium ion binding"/>
    <property type="evidence" value="ECO:0007669"/>
    <property type="project" value="InterPro"/>
</dbReference>
<dbReference type="Pfam" id="PF00069">
    <property type="entry name" value="Pkinase"/>
    <property type="match status" value="1"/>
</dbReference>
<dbReference type="SMART" id="SM00220">
    <property type="entry name" value="S_TKc"/>
    <property type="match status" value="1"/>
</dbReference>
<keyword evidence="8 17" id="KW-0418">Kinase</keyword>
<evidence type="ECO:0000256" key="7">
    <source>
        <dbReference type="ARBA" id="ARBA00022741"/>
    </source>
</evidence>
<evidence type="ECO:0000256" key="1">
    <source>
        <dbReference type="ARBA" id="ARBA00001946"/>
    </source>
</evidence>
<protein>
    <recommendedName>
        <fullName evidence="2">non-specific serine/threonine protein kinase</fullName>
        <ecNumber evidence="2">2.7.11.1</ecNumber>
    </recommendedName>
</protein>
<dbReference type="RefSeq" id="XP_028543585.1">
    <property type="nucleotide sequence ID" value="XM_028687784.1"/>
</dbReference>
<dbReference type="Gene3D" id="1.10.510.10">
    <property type="entry name" value="Transferase(Phosphotransferase) domain 1"/>
    <property type="match status" value="1"/>
</dbReference>
<dbReference type="PROSITE" id="PS00018">
    <property type="entry name" value="EF_HAND_1"/>
    <property type="match status" value="3"/>
</dbReference>
<evidence type="ECO:0000256" key="14">
    <source>
        <dbReference type="SAM" id="MobiDB-lite"/>
    </source>
</evidence>
<dbReference type="Gene3D" id="1.10.238.10">
    <property type="entry name" value="EF-hand"/>
    <property type="match status" value="2"/>
</dbReference>
<dbReference type="InterPro" id="IPR050205">
    <property type="entry name" value="CDPK_Ser/Thr_kinases"/>
</dbReference>
<dbReference type="Gene3D" id="3.30.200.20">
    <property type="entry name" value="Phosphorylase Kinase, domain 1"/>
    <property type="match status" value="1"/>
</dbReference>
<feature type="compositionally biased region" description="Acidic residues" evidence="14">
    <location>
        <begin position="252"/>
        <end position="277"/>
    </location>
</feature>
<name>A0A1Y1JER2_PLAGO</name>
<feature type="domain" description="EF-hand" evidence="16">
    <location>
        <begin position="1377"/>
        <end position="1412"/>
    </location>
</feature>
<dbReference type="InterPro" id="IPR018247">
    <property type="entry name" value="EF_Hand_1_Ca_BS"/>
</dbReference>
<dbReference type="InterPro" id="IPR000719">
    <property type="entry name" value="Prot_kinase_dom"/>
</dbReference>
<feature type="compositionally biased region" description="Low complexity" evidence="14">
    <location>
        <begin position="291"/>
        <end position="305"/>
    </location>
</feature>
<feature type="compositionally biased region" description="Basic residues" evidence="14">
    <location>
        <begin position="7"/>
        <end position="16"/>
    </location>
</feature>
<keyword evidence="9" id="KW-0106">Calcium</keyword>
<feature type="region of interest" description="Disordered" evidence="14">
    <location>
        <begin position="1"/>
        <end position="31"/>
    </location>
</feature>
<comment type="catalytic activity">
    <reaction evidence="12">
        <text>L-threonyl-[protein] + ATP = O-phospho-L-threonyl-[protein] + ADP + H(+)</text>
        <dbReference type="Rhea" id="RHEA:46608"/>
        <dbReference type="Rhea" id="RHEA-COMP:11060"/>
        <dbReference type="Rhea" id="RHEA-COMP:11605"/>
        <dbReference type="ChEBI" id="CHEBI:15378"/>
        <dbReference type="ChEBI" id="CHEBI:30013"/>
        <dbReference type="ChEBI" id="CHEBI:30616"/>
        <dbReference type="ChEBI" id="CHEBI:61977"/>
        <dbReference type="ChEBI" id="CHEBI:456216"/>
        <dbReference type="EC" id="2.7.11.1"/>
    </reaction>
</comment>
<comment type="similarity">
    <text evidence="11">Belongs to the protein kinase superfamily. Ser/Thr protein kinase family. CDPK subfamily.</text>
</comment>
<proteinExistence type="inferred from homology"/>
<feature type="domain" description="EF-hand" evidence="16">
    <location>
        <begin position="970"/>
        <end position="1005"/>
    </location>
</feature>
<comment type="catalytic activity">
    <reaction evidence="13">
        <text>L-seryl-[protein] + ATP = O-phospho-L-seryl-[protein] + ADP + H(+)</text>
        <dbReference type="Rhea" id="RHEA:17989"/>
        <dbReference type="Rhea" id="RHEA-COMP:9863"/>
        <dbReference type="Rhea" id="RHEA-COMP:11604"/>
        <dbReference type="ChEBI" id="CHEBI:15378"/>
        <dbReference type="ChEBI" id="CHEBI:29999"/>
        <dbReference type="ChEBI" id="CHEBI:30616"/>
        <dbReference type="ChEBI" id="CHEBI:83421"/>
        <dbReference type="ChEBI" id="CHEBI:456216"/>
        <dbReference type="EC" id="2.7.11.1"/>
    </reaction>
</comment>
<dbReference type="EMBL" id="BDQF01000010">
    <property type="protein sequence ID" value="GAW80996.1"/>
    <property type="molecule type" value="Genomic_DNA"/>
</dbReference>
<keyword evidence="18" id="KW-1185">Reference proteome</keyword>
<gene>
    <name evidence="17" type="ORF">PGO_091960</name>
</gene>
<evidence type="ECO:0000259" key="16">
    <source>
        <dbReference type="PROSITE" id="PS50222"/>
    </source>
</evidence>
<evidence type="ECO:0000256" key="5">
    <source>
        <dbReference type="ARBA" id="ARBA00022723"/>
    </source>
</evidence>
<dbReference type="InterPro" id="IPR008271">
    <property type="entry name" value="Ser/Thr_kinase_AS"/>
</dbReference>
<dbReference type="InterPro" id="IPR002048">
    <property type="entry name" value="EF_hand_dom"/>
</dbReference>
<evidence type="ECO:0000256" key="8">
    <source>
        <dbReference type="ARBA" id="ARBA00022777"/>
    </source>
</evidence>
<dbReference type="PROSITE" id="PS00108">
    <property type="entry name" value="PROTEIN_KINASE_ST"/>
    <property type="match status" value="1"/>
</dbReference>
<dbReference type="InterPro" id="IPR011992">
    <property type="entry name" value="EF-hand-dom_pair"/>
</dbReference>
<accession>A0A1Y1JER2</accession>
<dbReference type="GO" id="GO:0005524">
    <property type="term" value="F:ATP binding"/>
    <property type="evidence" value="ECO:0007669"/>
    <property type="project" value="UniProtKB-KW"/>
</dbReference>
<organism evidence="17 18">
    <name type="scientific">Plasmodium gonderi</name>
    <dbReference type="NCBI Taxonomy" id="77519"/>
    <lineage>
        <taxon>Eukaryota</taxon>
        <taxon>Sar</taxon>
        <taxon>Alveolata</taxon>
        <taxon>Apicomplexa</taxon>
        <taxon>Aconoidasida</taxon>
        <taxon>Haemosporida</taxon>
        <taxon>Plasmodiidae</taxon>
        <taxon>Plasmodium</taxon>
        <taxon>Plasmodium (Plasmodium)</taxon>
    </lineage>
</organism>
<dbReference type="OMA" id="LCFNLEL"/>
<feature type="region of interest" description="Disordered" evidence="14">
    <location>
        <begin position="237"/>
        <end position="330"/>
    </location>
</feature>
<evidence type="ECO:0000256" key="12">
    <source>
        <dbReference type="ARBA" id="ARBA00047899"/>
    </source>
</evidence>
<sequence length="1521" mass="178976">MKNSANKQKRKNKNKFTLHEEKEKDRRNVESVNNENSFDLYEEYNKNVFPNTRNRVITIDASLQISNNKNVLERNKVSPKGLYINSKENIHYGSNENELFAEDIFENENFHEVNFVEDENMEYKTYNSYTNSKVKLLSKYLFQDKKKKTDNMQKKNKISKQEQQLSYKEYYYNNESSKENHNEFDSDIIKFLNRNKKSIEYDKQNEGHYKKGVIHTYDSNNKYNIKREKQKNYHVVKEDKNNHKHYQQDNADYYDAEQVDQDNEKEEREEGEEEDQERDNNSYSDDDRDNNGYSNDDGDKSSYSNDDGDKSSYSDDEGDNNDYDPNDNYYDGIGNLTEKKNCGDQICKHFLKNAYKNINMPTEGGIYDKKEEDYFEKEIMNPIEEDNKWNITAYDNYAGMYGNKNNYEIKFGSGKSGDDEEENIKNKEQMQNKNFVKINLNEINLKKTYIPCNKQHNIQRNGMEIKSPIRNTLNIGKPNLSINKYNFNTLNREDNLIKFNINANIRSSDNKPNGKEERISEFEYMPTSLRQNVYEGRGNYFLEKREAKRKEDLNFGEVEYKDHPFREEIEKKDINTEEKKKKNIKNFLDKIKRRKSNEDFLKRECSKYENSEKIDKKDKFKMKFTDILYTRTLGNFFSRNKNNIAKSLSPQRERDSSIDSSVTSSNTKKFDPNNYRKQHQKHDQFHDHNSHHGKNRTLLHMYAIKEELKYYKTGNSEKRLDNISNEEKIRIDNADYYMNSLGNEKVDILDSDGKTYDKGIFHKMPNVMNKQVFSSKRFDSCKFYNHVGVPNSALDNKINEYNKSSGNRRKSHLENLTISTSKHTFGDHTKIDDNTINSNSIINGIYNKSFHSTKYDLDAVTSSRQMIVKENIPPQHLQLCYKSTLGREKAIIGSENNQKEKDIMTQELDRRDEELDSRDEELDVKMDQTLSRKMIENNELKKRNENNDDVLTTPFYIKSKIDKVLKNSEIFERSARATFQQFDVKNKNFLHFSEIESLIQKLCFNLELPPVDKNILSIVYKDYDSSKNNSMNYTDFRQMYWDLLKQIKKKYYPTKNLKIKRNCIISRKKLGGYGYSSIYNYLSFKKILGCGAFGEVHLVEDNICKIYKVVKILKKKKLKNIKINEEINVLIYLDHPNIIKIFDVYENVDCTYIVMELCEGGELMDKVMNSAIFNEEYIKNIMFQILCAIAYMHSNNIAHKDLKPENILFKAKGDDTLKIIDFGLAELINQTEGVSKTAAGTILYMAPEVFKKNFTIKCDIWSAGVIMFFLFSKNLPFWGNTYEEIKLSIFKDEPDYKSLKGKLSQPALHMLKLMLQKDHTKRPMAAVLLHHPWFQGFLDPIVINQSTLNNIKSYMKQSNIRNIIVNIMAHELSVIDSHLKYINNLFCKIDTNHNGSLSHGEIYSVLSNTGIKKWDINRIVQALDINDRGSINYTEFIAGCYQWKNIESTFLKAAFNKIDKDEDGYISKSDIVTLMNDKVIESHDVDNFFMSVFRVKKGLSCERRANRINFEDFKAYLLSTF</sequence>
<feature type="domain" description="Protein kinase" evidence="15">
    <location>
        <begin position="1082"/>
        <end position="1334"/>
    </location>
</feature>
<dbReference type="SUPFAM" id="SSF47473">
    <property type="entry name" value="EF-hand"/>
    <property type="match status" value="2"/>
</dbReference>
<evidence type="ECO:0000256" key="9">
    <source>
        <dbReference type="ARBA" id="ARBA00022837"/>
    </source>
</evidence>
<dbReference type="PANTHER" id="PTHR24349">
    <property type="entry name" value="SERINE/THREONINE-PROTEIN KINASE"/>
    <property type="match status" value="1"/>
</dbReference>
<keyword evidence="6" id="KW-0677">Repeat</keyword>
<evidence type="ECO:0000256" key="4">
    <source>
        <dbReference type="ARBA" id="ARBA00022679"/>
    </source>
</evidence>
<reference evidence="18" key="1">
    <citation type="submission" date="2017-04" db="EMBL/GenBank/DDBJ databases">
        <title>Plasmodium gonderi genome.</title>
        <authorList>
            <person name="Arisue N."/>
            <person name="Honma H."/>
            <person name="Kawai S."/>
            <person name="Tougan T."/>
            <person name="Tanabe K."/>
            <person name="Horii T."/>
        </authorList>
    </citation>
    <scope>NUCLEOTIDE SEQUENCE [LARGE SCALE GENOMIC DNA]</scope>
    <source>
        <strain evidence="18">ATCC 30045</strain>
    </source>
</reference>
<dbReference type="FunFam" id="1.10.510.10:FF:000766">
    <property type="entry name" value="CAMK/CDPK protein kinase"/>
    <property type="match status" value="1"/>
</dbReference>
<evidence type="ECO:0000313" key="17">
    <source>
        <dbReference type="EMBL" id="GAW80996.1"/>
    </source>
</evidence>
<dbReference type="GeneID" id="39747714"/>
<feature type="region of interest" description="Disordered" evidence="14">
    <location>
        <begin position="645"/>
        <end position="693"/>
    </location>
</feature>
<comment type="caution">
    <text evidence="17">The sequence shown here is derived from an EMBL/GenBank/DDBJ whole genome shotgun (WGS) entry which is preliminary data.</text>
</comment>
<dbReference type="PROSITE" id="PS50222">
    <property type="entry name" value="EF_HAND_2"/>
    <property type="match status" value="3"/>
</dbReference>
<dbReference type="OrthoDB" id="424326at2759"/>
<keyword evidence="3" id="KW-0723">Serine/threonine-protein kinase</keyword>
<dbReference type="SMART" id="SM00054">
    <property type="entry name" value="EFh"/>
    <property type="match status" value="4"/>
</dbReference>
<keyword evidence="4" id="KW-0808">Transferase</keyword>